<organism evidence="1 2">
    <name type="scientific">Lithospermum erythrorhizon</name>
    <name type="common">Purple gromwell</name>
    <name type="synonym">Lithospermum officinale var. erythrorhizon</name>
    <dbReference type="NCBI Taxonomy" id="34254"/>
    <lineage>
        <taxon>Eukaryota</taxon>
        <taxon>Viridiplantae</taxon>
        <taxon>Streptophyta</taxon>
        <taxon>Embryophyta</taxon>
        <taxon>Tracheophyta</taxon>
        <taxon>Spermatophyta</taxon>
        <taxon>Magnoliopsida</taxon>
        <taxon>eudicotyledons</taxon>
        <taxon>Gunneridae</taxon>
        <taxon>Pentapetalae</taxon>
        <taxon>asterids</taxon>
        <taxon>lamiids</taxon>
        <taxon>Boraginales</taxon>
        <taxon>Boraginaceae</taxon>
        <taxon>Boraginoideae</taxon>
        <taxon>Lithospermeae</taxon>
        <taxon>Lithospermum</taxon>
    </lineage>
</organism>
<protein>
    <submittedName>
        <fullName evidence="1">Uncharacterized protein</fullName>
    </submittedName>
</protein>
<keyword evidence="2" id="KW-1185">Reference proteome</keyword>
<dbReference type="Proteomes" id="UP001454036">
    <property type="component" value="Unassembled WGS sequence"/>
</dbReference>
<accession>A0AAV3RAI9</accession>
<proteinExistence type="predicted"/>
<dbReference type="EMBL" id="BAABME010008239">
    <property type="protein sequence ID" value="GAA0172691.1"/>
    <property type="molecule type" value="Genomic_DNA"/>
</dbReference>
<dbReference type="AlphaFoldDB" id="A0AAV3RAI9"/>
<evidence type="ECO:0000313" key="1">
    <source>
        <dbReference type="EMBL" id="GAA0172691.1"/>
    </source>
</evidence>
<name>A0AAV3RAI9_LITER</name>
<sequence length="128" mass="14720">MDKQATKRSENSPVVGHVATIAGGIYEGGDSRNSKKNYTRREVYGVMNTQIHWTLRVSLGSCIIMGNNVERLDEYNIQGVVYNSGYPQLVIQWVDRETHLNSYKGYSIPNSPKTKVSNDMWHRRDVWR</sequence>
<gene>
    <name evidence="1" type="ORF">LIER_26463</name>
</gene>
<evidence type="ECO:0000313" key="2">
    <source>
        <dbReference type="Proteomes" id="UP001454036"/>
    </source>
</evidence>
<comment type="caution">
    <text evidence="1">The sequence shown here is derived from an EMBL/GenBank/DDBJ whole genome shotgun (WGS) entry which is preliminary data.</text>
</comment>
<reference evidence="1 2" key="1">
    <citation type="submission" date="2024-01" db="EMBL/GenBank/DDBJ databases">
        <title>The complete chloroplast genome sequence of Lithospermum erythrorhizon: insights into the phylogenetic relationship among Boraginaceae species and the maternal lineages of purple gromwells.</title>
        <authorList>
            <person name="Okada T."/>
            <person name="Watanabe K."/>
        </authorList>
    </citation>
    <scope>NUCLEOTIDE SEQUENCE [LARGE SCALE GENOMIC DNA]</scope>
</reference>